<dbReference type="InterPro" id="IPR052345">
    <property type="entry name" value="Rad_response_metalloprotease"/>
</dbReference>
<gene>
    <name evidence="2" type="ORF">CFS9_27290</name>
</gene>
<evidence type="ECO:0000259" key="1">
    <source>
        <dbReference type="Pfam" id="PF06114"/>
    </source>
</evidence>
<dbReference type="EMBL" id="AP031573">
    <property type="protein sequence ID" value="BFM44088.1"/>
    <property type="molecule type" value="Genomic_DNA"/>
</dbReference>
<dbReference type="PANTHER" id="PTHR43236">
    <property type="entry name" value="ANTITOXIN HIGA1"/>
    <property type="match status" value="1"/>
</dbReference>
<dbReference type="AlphaFoldDB" id="A0AAT9H3L4"/>
<feature type="domain" description="IrrE N-terminal-like" evidence="1">
    <location>
        <begin position="73"/>
        <end position="164"/>
    </location>
</feature>
<dbReference type="Gene3D" id="1.10.10.2910">
    <property type="match status" value="1"/>
</dbReference>
<proteinExistence type="predicted"/>
<dbReference type="InterPro" id="IPR010359">
    <property type="entry name" value="IrrE_HExxH"/>
</dbReference>
<dbReference type="PANTHER" id="PTHR43236:SF1">
    <property type="entry name" value="BLL7220 PROTEIN"/>
    <property type="match status" value="1"/>
</dbReference>
<dbReference type="Pfam" id="PF06114">
    <property type="entry name" value="Peptidase_M78"/>
    <property type="match status" value="1"/>
</dbReference>
<sequence length="262" mass="30740">MKTSSLLGIKDLAETIALDYPEIITPLERIISEEDLELYYDNYGDAFDGMTIYDDSQFFIHINIFKGNQPGSFRSRFSIAHELGHYFIDNHRVGLKKGLLSPHPSKNNENTHFRIESEADYFASCLLMPEERFKKYVLRKKFDFSIIKTLSELFHTSITATAIRFADLGNHPIMIVFGENGKIKWKHCSKDFPFQYLLYSSKIPEDSVMGEYFYKNRIPASSEDVWPMDWFEYVNDRNSQRKFKEHCIPHKNLAFSIIWEAQ</sequence>
<accession>A0AAT9H3L4</accession>
<name>A0AAT9H3L4_9FLAO</name>
<evidence type="ECO:0000313" key="2">
    <source>
        <dbReference type="EMBL" id="BFM44088.1"/>
    </source>
</evidence>
<reference evidence="2" key="1">
    <citation type="submission" date="2024-05" db="EMBL/GenBank/DDBJ databases">
        <title>Whole-Genome Sequence of CFS9, a Potential Fish Probiotic Isolated from the Body Surface of Silurus asotus.</title>
        <authorList>
            <person name="Kojima M."/>
            <person name="Tobioka K."/>
            <person name="Yokota K."/>
            <person name="Nakatani H."/>
            <person name="Hori K."/>
            <person name="Tamaru Y."/>
            <person name="Okazaki F."/>
        </authorList>
    </citation>
    <scope>NUCLEOTIDE SEQUENCE</scope>
    <source>
        <strain evidence="2">CFS9</strain>
    </source>
</reference>
<organism evidence="2">
    <name type="scientific">Flavobacterium sp. CFS9</name>
    <dbReference type="NCBI Taxonomy" id="3143118"/>
    <lineage>
        <taxon>Bacteria</taxon>
        <taxon>Pseudomonadati</taxon>
        <taxon>Bacteroidota</taxon>
        <taxon>Flavobacteriia</taxon>
        <taxon>Flavobacteriales</taxon>
        <taxon>Flavobacteriaceae</taxon>
        <taxon>Flavobacterium</taxon>
    </lineage>
</organism>
<protein>
    <recommendedName>
        <fullName evidence="1">IrrE N-terminal-like domain-containing protein</fullName>
    </recommendedName>
</protein>